<evidence type="ECO:0000256" key="1">
    <source>
        <dbReference type="SAM" id="MobiDB-lite"/>
    </source>
</evidence>
<dbReference type="SUPFAM" id="SSF53383">
    <property type="entry name" value="PLP-dependent transferases"/>
    <property type="match status" value="1"/>
</dbReference>
<accession>A0A1S3I9J2</accession>
<dbReference type="InterPro" id="IPR015421">
    <property type="entry name" value="PyrdxlP-dep_Trfase_major"/>
</dbReference>
<evidence type="ECO:0000313" key="3">
    <source>
        <dbReference type="Proteomes" id="UP000085678"/>
    </source>
</evidence>
<sequence length="350" mass="39227">MVELKEELRFLEENKWLHGYNRAIDEVVAKEFDRLGDTVYLDHAGATLYSKQQIENFHKDLLHGVYGNPHSRNASSCLTSDTIEQVRYRVLDFFNTNSNEYSVIFTPGCTAALKLLSETFDFTNGVCQATVSSRCQSSAAGIKKPNAGQPASERRFPENMKNTKLHIVREDASPWQHRASGLTEVPSLLRPHEDRGQDGDTNIFLTDDLQDSQQDMTNQKASLVKSGIVKKPSVCAGYTCSQHVQSDGCNTSGASDELRSDDKTISKPKEGPTHRCEIASTISTTDQSYNRKLELSDLIYSGLCHYEWGSLEVTQSHDLYSLKSSEILLNLEESGVKYNLVNWLVQCNND</sequence>
<dbReference type="InterPro" id="IPR015424">
    <property type="entry name" value="PyrdxlP-dep_Trfase"/>
</dbReference>
<dbReference type="Pfam" id="PF00266">
    <property type="entry name" value="Aminotran_5"/>
    <property type="match status" value="1"/>
</dbReference>
<dbReference type="Gene3D" id="3.40.640.10">
    <property type="entry name" value="Type I PLP-dependent aspartate aminotransferase-like (Major domain)"/>
    <property type="match status" value="1"/>
</dbReference>
<organism evidence="3 4">
    <name type="scientific">Lingula anatina</name>
    <name type="common">Brachiopod</name>
    <name type="synonym">Lingula unguis</name>
    <dbReference type="NCBI Taxonomy" id="7574"/>
    <lineage>
        <taxon>Eukaryota</taxon>
        <taxon>Metazoa</taxon>
        <taxon>Spiralia</taxon>
        <taxon>Lophotrochozoa</taxon>
        <taxon>Brachiopoda</taxon>
        <taxon>Linguliformea</taxon>
        <taxon>Lingulata</taxon>
        <taxon>Lingulida</taxon>
        <taxon>Linguloidea</taxon>
        <taxon>Lingulidae</taxon>
        <taxon>Lingula</taxon>
    </lineage>
</organism>
<dbReference type="AlphaFoldDB" id="A0A1S3I9J2"/>
<feature type="compositionally biased region" description="Basic and acidic residues" evidence="1">
    <location>
        <begin position="256"/>
        <end position="272"/>
    </location>
</feature>
<dbReference type="Proteomes" id="UP000085678">
    <property type="component" value="Unplaced"/>
</dbReference>
<dbReference type="GO" id="GO:0043545">
    <property type="term" value="P:molybdopterin cofactor metabolic process"/>
    <property type="evidence" value="ECO:0007669"/>
    <property type="project" value="TreeGrafter"/>
</dbReference>
<dbReference type="KEGG" id="lak:106161598"/>
<protein>
    <submittedName>
        <fullName evidence="4">Uncharacterized protein LOC106161598</fullName>
    </submittedName>
</protein>
<dbReference type="GO" id="GO:0008265">
    <property type="term" value="F:molybdenum cofactor sulfurtransferase activity"/>
    <property type="evidence" value="ECO:0007669"/>
    <property type="project" value="TreeGrafter"/>
</dbReference>
<feature type="domain" description="Aminotransferase class V" evidence="2">
    <location>
        <begin position="39"/>
        <end position="119"/>
    </location>
</feature>
<reference evidence="4" key="1">
    <citation type="submission" date="2025-08" db="UniProtKB">
        <authorList>
            <consortium name="RefSeq"/>
        </authorList>
    </citation>
    <scope>IDENTIFICATION</scope>
    <source>
        <tissue evidence="4">Gonads</tissue>
    </source>
</reference>
<dbReference type="InParanoid" id="A0A1S3I9J2"/>
<dbReference type="STRING" id="7574.A0A1S3I9J2"/>
<dbReference type="OrthoDB" id="420046at2759"/>
<evidence type="ECO:0000259" key="2">
    <source>
        <dbReference type="Pfam" id="PF00266"/>
    </source>
</evidence>
<dbReference type="InterPro" id="IPR000192">
    <property type="entry name" value="Aminotrans_V_dom"/>
</dbReference>
<dbReference type="PANTHER" id="PTHR14237:SF80">
    <property type="entry name" value="MOLYBDENUM COFACTOR SULFURASE"/>
    <property type="match status" value="1"/>
</dbReference>
<name>A0A1S3I9J2_LINAN</name>
<gene>
    <name evidence="4" type="primary">LOC106161598</name>
</gene>
<dbReference type="PANTHER" id="PTHR14237">
    <property type="entry name" value="MOLYBDOPTERIN COFACTOR SULFURASE MOSC"/>
    <property type="match status" value="1"/>
</dbReference>
<proteinExistence type="predicted"/>
<evidence type="ECO:0000313" key="4">
    <source>
        <dbReference type="RefSeq" id="XP_013394054.1"/>
    </source>
</evidence>
<feature type="region of interest" description="Disordered" evidence="1">
    <location>
        <begin position="246"/>
        <end position="272"/>
    </location>
</feature>
<dbReference type="RefSeq" id="XP_013394054.1">
    <property type="nucleotide sequence ID" value="XM_013538600.1"/>
</dbReference>
<keyword evidence="3" id="KW-1185">Reference proteome</keyword>
<dbReference type="GeneID" id="106161598"/>